<accession>A0A4Y2IZ25</accession>
<dbReference type="EMBL" id="BGPR01003041">
    <property type="protein sequence ID" value="GBM82890.1"/>
    <property type="molecule type" value="Genomic_DNA"/>
</dbReference>
<dbReference type="Proteomes" id="UP000499080">
    <property type="component" value="Unassembled WGS sequence"/>
</dbReference>
<dbReference type="Pfam" id="PF13650">
    <property type="entry name" value="Asp_protease_2"/>
    <property type="match status" value="1"/>
</dbReference>
<dbReference type="InterPro" id="IPR001969">
    <property type="entry name" value="Aspartic_peptidase_AS"/>
</dbReference>
<dbReference type="AlphaFoldDB" id="A0A4Y2IZ25"/>
<dbReference type="InterPro" id="IPR021109">
    <property type="entry name" value="Peptidase_aspartic_dom_sf"/>
</dbReference>
<reference evidence="1 2" key="1">
    <citation type="journal article" date="2019" name="Sci. Rep.">
        <title>Orb-weaving spider Araneus ventricosus genome elucidates the spidroin gene catalogue.</title>
        <authorList>
            <person name="Kono N."/>
            <person name="Nakamura H."/>
            <person name="Ohtoshi R."/>
            <person name="Moran D.A.P."/>
            <person name="Shinohara A."/>
            <person name="Yoshida Y."/>
            <person name="Fujiwara M."/>
            <person name="Mori M."/>
            <person name="Tomita M."/>
            <person name="Arakawa K."/>
        </authorList>
    </citation>
    <scope>NUCLEOTIDE SEQUENCE [LARGE SCALE GENOMIC DNA]</scope>
</reference>
<comment type="caution">
    <text evidence="1">The sequence shown here is derived from an EMBL/GenBank/DDBJ whole genome shotgun (WGS) entry which is preliminary data.</text>
</comment>
<dbReference type="OrthoDB" id="6469757at2759"/>
<sequence length="178" mass="20103">MSLAYAECPLGVRETLSPQYFADAIREEDTQHSTRPMDAKDLKSDLAYSMKYEAAKTVSKTSRFQYCWKEENFQTKPEPDLLEVQQKGARGEKVQDDYFQPGKLTYGRLVRRRLPFLNKAPGKGLKVSTLCGKKNGLYLEGSICGIPYSMLVDTGANIILLRTNLAQKLKNNLFIHGS</sequence>
<name>A0A4Y2IZ25_ARAVE</name>
<dbReference type="SUPFAM" id="SSF50630">
    <property type="entry name" value="Acid proteases"/>
    <property type="match status" value="1"/>
</dbReference>
<dbReference type="PROSITE" id="PS00141">
    <property type="entry name" value="ASP_PROTEASE"/>
    <property type="match status" value="1"/>
</dbReference>
<proteinExistence type="predicted"/>
<dbReference type="GO" id="GO:0004190">
    <property type="term" value="F:aspartic-type endopeptidase activity"/>
    <property type="evidence" value="ECO:0007669"/>
    <property type="project" value="InterPro"/>
</dbReference>
<dbReference type="Gene3D" id="2.40.70.10">
    <property type="entry name" value="Acid Proteases"/>
    <property type="match status" value="1"/>
</dbReference>
<keyword evidence="2" id="KW-1185">Reference proteome</keyword>
<protein>
    <submittedName>
        <fullName evidence="1">Uncharacterized protein</fullName>
    </submittedName>
</protein>
<evidence type="ECO:0000313" key="2">
    <source>
        <dbReference type="Proteomes" id="UP000499080"/>
    </source>
</evidence>
<dbReference type="GO" id="GO:0006508">
    <property type="term" value="P:proteolysis"/>
    <property type="evidence" value="ECO:0007669"/>
    <property type="project" value="InterPro"/>
</dbReference>
<gene>
    <name evidence="1" type="ORF">AVEN_195521_1</name>
</gene>
<organism evidence="1 2">
    <name type="scientific">Araneus ventricosus</name>
    <name type="common">Orbweaver spider</name>
    <name type="synonym">Epeira ventricosa</name>
    <dbReference type="NCBI Taxonomy" id="182803"/>
    <lineage>
        <taxon>Eukaryota</taxon>
        <taxon>Metazoa</taxon>
        <taxon>Ecdysozoa</taxon>
        <taxon>Arthropoda</taxon>
        <taxon>Chelicerata</taxon>
        <taxon>Arachnida</taxon>
        <taxon>Araneae</taxon>
        <taxon>Araneomorphae</taxon>
        <taxon>Entelegynae</taxon>
        <taxon>Araneoidea</taxon>
        <taxon>Araneidae</taxon>
        <taxon>Araneus</taxon>
    </lineage>
</organism>
<evidence type="ECO:0000313" key="1">
    <source>
        <dbReference type="EMBL" id="GBM82890.1"/>
    </source>
</evidence>